<comment type="caution">
    <text evidence="5">The sequence shown here is derived from an EMBL/GenBank/DDBJ whole genome shotgun (WGS) entry which is preliminary data.</text>
</comment>
<dbReference type="SUPFAM" id="SSF54197">
    <property type="entry name" value="HIT-like"/>
    <property type="match status" value="1"/>
</dbReference>
<feature type="domain" description="HIT" evidence="4">
    <location>
        <begin position="5"/>
        <end position="113"/>
    </location>
</feature>
<dbReference type="PROSITE" id="PS51084">
    <property type="entry name" value="HIT_2"/>
    <property type="match status" value="1"/>
</dbReference>
<dbReference type="InterPro" id="IPR019808">
    <property type="entry name" value="Histidine_triad_CS"/>
</dbReference>
<dbReference type="Gene3D" id="3.30.428.10">
    <property type="entry name" value="HIT-like"/>
    <property type="match status" value="1"/>
</dbReference>
<dbReference type="InterPro" id="IPR001310">
    <property type="entry name" value="Histidine_triad_HIT"/>
</dbReference>
<dbReference type="InterPro" id="IPR036265">
    <property type="entry name" value="HIT-like_sf"/>
</dbReference>
<evidence type="ECO:0000259" key="4">
    <source>
        <dbReference type="PROSITE" id="PS51084"/>
    </source>
</evidence>
<evidence type="ECO:0000313" key="6">
    <source>
        <dbReference type="Proteomes" id="UP000177273"/>
    </source>
</evidence>
<evidence type="ECO:0000256" key="2">
    <source>
        <dbReference type="PIRSR" id="PIRSR601310-3"/>
    </source>
</evidence>
<dbReference type="OrthoDB" id="9784774at2"/>
<gene>
    <name evidence="5" type="ORF">BG262_04540</name>
</gene>
<dbReference type="RefSeq" id="WP_070788225.1">
    <property type="nucleotide sequence ID" value="NZ_MKIQ01000028.1"/>
</dbReference>
<dbReference type="FunFam" id="3.30.428.10:FF:000014">
    <property type="entry name" value="Putative histidine triad (HIT) protein"/>
    <property type="match status" value="1"/>
</dbReference>
<dbReference type="CDD" id="cd01277">
    <property type="entry name" value="HINT_subgroup"/>
    <property type="match status" value="1"/>
</dbReference>
<dbReference type="PANTHER" id="PTHR46648:SF1">
    <property type="entry name" value="ADENOSINE 5'-MONOPHOSPHORAMIDASE HNT1"/>
    <property type="match status" value="1"/>
</dbReference>
<evidence type="ECO:0000313" key="5">
    <source>
        <dbReference type="EMBL" id="OFI46288.1"/>
    </source>
</evidence>
<name>A0A9Q5JFC5_9LACT</name>
<dbReference type="GO" id="GO:0003824">
    <property type="term" value="F:catalytic activity"/>
    <property type="evidence" value="ECO:0007669"/>
    <property type="project" value="InterPro"/>
</dbReference>
<organism evidence="5 6">
    <name type="scientific">Floricoccus penangensis</name>
    <dbReference type="NCBI Taxonomy" id="1859475"/>
    <lineage>
        <taxon>Bacteria</taxon>
        <taxon>Bacillati</taxon>
        <taxon>Bacillota</taxon>
        <taxon>Bacilli</taxon>
        <taxon>Lactobacillales</taxon>
        <taxon>Streptococcaceae</taxon>
        <taxon>Floricoccus</taxon>
    </lineage>
</organism>
<dbReference type="InterPro" id="IPR039384">
    <property type="entry name" value="HINT"/>
</dbReference>
<protein>
    <submittedName>
        <fullName evidence="5">Histidine triad protein</fullName>
    </submittedName>
</protein>
<evidence type="ECO:0000256" key="1">
    <source>
        <dbReference type="PIRSR" id="PIRSR601310-1"/>
    </source>
</evidence>
<reference evidence="6" key="1">
    <citation type="submission" date="2016-09" db="EMBL/GenBank/DDBJ databases">
        <title>Draft genome sequence of a novel species of the family Streptococcaceae isolated from flowers.</title>
        <authorList>
            <person name="Chuah L.-O."/>
            <person name="Yap K.-P."/>
            <person name="Thong K.L."/>
            <person name="Liong M.T."/>
            <person name="Ahmad R."/>
            <person name="Rusul G."/>
        </authorList>
    </citation>
    <scope>NUCLEOTIDE SEQUENCE [LARGE SCALE GENOMIC DNA]</scope>
    <source>
        <strain evidence="6">HibF3</strain>
    </source>
</reference>
<dbReference type="Pfam" id="PF01230">
    <property type="entry name" value="HIT"/>
    <property type="match status" value="1"/>
</dbReference>
<dbReference type="Proteomes" id="UP000177273">
    <property type="component" value="Unassembled WGS sequence"/>
</dbReference>
<dbReference type="PANTHER" id="PTHR46648">
    <property type="entry name" value="HIT FAMILY PROTEIN 1"/>
    <property type="match status" value="1"/>
</dbReference>
<dbReference type="PROSITE" id="PS00892">
    <property type="entry name" value="HIT_1"/>
    <property type="match status" value="1"/>
</dbReference>
<keyword evidence="6" id="KW-1185">Reference proteome</keyword>
<proteinExistence type="predicted"/>
<feature type="active site" description="Tele-AMP-histidine intermediate" evidence="1">
    <location>
        <position position="99"/>
    </location>
</feature>
<evidence type="ECO:0000256" key="3">
    <source>
        <dbReference type="PROSITE-ProRule" id="PRU00464"/>
    </source>
</evidence>
<dbReference type="InterPro" id="IPR011146">
    <property type="entry name" value="HIT-like"/>
</dbReference>
<dbReference type="AlphaFoldDB" id="A0A9Q5JFC5"/>
<feature type="short sequence motif" description="Histidine triad motif" evidence="2 3">
    <location>
        <begin position="97"/>
        <end position="101"/>
    </location>
</feature>
<dbReference type="PRINTS" id="PR00332">
    <property type="entry name" value="HISTRIAD"/>
</dbReference>
<dbReference type="EMBL" id="MKIQ01000028">
    <property type="protein sequence ID" value="OFI46288.1"/>
    <property type="molecule type" value="Genomic_DNA"/>
</dbReference>
<accession>A0A9Q5JFC5</accession>
<sequence length="134" mass="14991">MNDCIFCKIVAGEIPSYKVYEDDDVLAFLDITQTTPGHTLVVPKEHSKNVLAMTEKQAKTLFAKVPAIARAVKEKTGATGMNILQNNEEIAGQTVFHTHVHLIPRYDVADGLKIEFTNNMDKFDLAELAEKIRF</sequence>
<dbReference type="GO" id="GO:0009117">
    <property type="term" value="P:nucleotide metabolic process"/>
    <property type="evidence" value="ECO:0007669"/>
    <property type="project" value="TreeGrafter"/>
</dbReference>